<reference evidence="6" key="3">
    <citation type="submission" date="2021-06" db="EMBL/GenBank/DDBJ databases">
        <title>Genomic Description and Analysis of Intracellular Bacteria, Candidatus Berkiella cookevillensis and Candidatus Berkiella aquae.</title>
        <authorList>
            <person name="Kidane D.T."/>
            <person name="Mehari Y.T."/>
            <person name="Rice F.C."/>
            <person name="Arivett B.A."/>
            <person name="Farone A.L."/>
            <person name="Berk S.G."/>
            <person name="Farone M.B."/>
        </authorList>
    </citation>
    <scope>NUCLEOTIDE SEQUENCE</scope>
    <source>
        <strain evidence="6">CC99</strain>
    </source>
</reference>
<dbReference type="InterPro" id="IPR029787">
    <property type="entry name" value="Nucleotide_cyclase"/>
</dbReference>
<name>A0A0Q9YAZ0_9GAMM</name>
<dbReference type="GO" id="GO:0043709">
    <property type="term" value="P:cell adhesion involved in single-species biofilm formation"/>
    <property type="evidence" value="ECO:0007669"/>
    <property type="project" value="TreeGrafter"/>
</dbReference>
<gene>
    <name evidence="5" type="primary">pleD_1</name>
    <name evidence="6" type="ORF">CC99x_009090</name>
    <name evidence="5" type="ORF">CC99x_01959</name>
</gene>
<evidence type="ECO:0000256" key="2">
    <source>
        <dbReference type="ARBA" id="ARBA00012528"/>
    </source>
</evidence>
<feature type="domain" description="GGDEF" evidence="4">
    <location>
        <begin position="162"/>
        <end position="293"/>
    </location>
</feature>
<evidence type="ECO:0000259" key="4">
    <source>
        <dbReference type="PROSITE" id="PS50887"/>
    </source>
</evidence>
<dbReference type="AlphaFoldDB" id="A0A0Q9YAZ0"/>
<dbReference type="CDD" id="cd01949">
    <property type="entry name" value="GGDEF"/>
    <property type="match status" value="1"/>
</dbReference>
<accession>A0A0Q9YAZ0</accession>
<evidence type="ECO:0000313" key="5">
    <source>
        <dbReference type="EMBL" id="KRG17836.1"/>
    </source>
</evidence>
<dbReference type="NCBIfam" id="TIGR00254">
    <property type="entry name" value="GGDEF"/>
    <property type="match status" value="1"/>
</dbReference>
<protein>
    <recommendedName>
        <fullName evidence="2">diguanylate cyclase</fullName>
        <ecNumber evidence="2">2.7.7.65</ecNumber>
    </recommendedName>
</protein>
<dbReference type="FunFam" id="3.30.70.270:FF:000001">
    <property type="entry name" value="Diguanylate cyclase domain protein"/>
    <property type="match status" value="1"/>
</dbReference>
<dbReference type="Pfam" id="PF00990">
    <property type="entry name" value="GGDEF"/>
    <property type="match status" value="1"/>
</dbReference>
<dbReference type="SMART" id="SM00267">
    <property type="entry name" value="GGDEF"/>
    <property type="match status" value="1"/>
</dbReference>
<dbReference type="GO" id="GO:0052621">
    <property type="term" value="F:diguanylate cyclase activity"/>
    <property type="evidence" value="ECO:0007669"/>
    <property type="project" value="UniProtKB-EC"/>
</dbReference>
<dbReference type="OrthoDB" id="9812358at2"/>
<reference evidence="5" key="1">
    <citation type="submission" date="2015-09" db="EMBL/GenBank/DDBJ databases">
        <title>Draft Genome Sequences of Two Novel Amoeba-resistant Intranuclear Bacteria, Candidatus Berkiella cookevillensis and Candidatus Berkiella aquae.</title>
        <authorList>
            <person name="Mehari Y.T."/>
            <person name="Arivett B.A."/>
            <person name="Farone A.L."/>
            <person name="Gunderson J.H."/>
            <person name="Farone M.B."/>
        </authorList>
    </citation>
    <scope>NUCLEOTIDE SEQUENCE [LARGE SCALE GENOMIC DNA]</scope>
    <source>
        <strain evidence="5">CC99</strain>
    </source>
</reference>
<keyword evidence="7" id="KW-1185">Reference proteome</keyword>
<evidence type="ECO:0000256" key="1">
    <source>
        <dbReference type="ARBA" id="ARBA00001946"/>
    </source>
</evidence>
<organism evidence="5">
    <name type="scientific">Candidatus Berkiella cookevillensis</name>
    <dbReference type="NCBI Taxonomy" id="437022"/>
    <lineage>
        <taxon>Bacteria</taxon>
        <taxon>Pseudomonadati</taxon>
        <taxon>Pseudomonadota</taxon>
        <taxon>Gammaproteobacteria</taxon>
        <taxon>Candidatus Berkiellales</taxon>
        <taxon>Candidatus Berkiellaceae</taxon>
        <taxon>Candidatus Berkiella</taxon>
    </lineage>
</organism>
<dbReference type="STRING" id="437022.CC99x_01959"/>
<dbReference type="RefSeq" id="WP_057625066.1">
    <property type="nucleotide sequence ID" value="NZ_LKHV02000001.1"/>
</dbReference>
<dbReference type="EC" id="2.7.7.65" evidence="2"/>
<comment type="catalytic activity">
    <reaction evidence="3">
        <text>2 GTP = 3',3'-c-di-GMP + 2 diphosphate</text>
        <dbReference type="Rhea" id="RHEA:24898"/>
        <dbReference type="ChEBI" id="CHEBI:33019"/>
        <dbReference type="ChEBI" id="CHEBI:37565"/>
        <dbReference type="ChEBI" id="CHEBI:58805"/>
        <dbReference type="EC" id="2.7.7.65"/>
    </reaction>
</comment>
<dbReference type="InterPro" id="IPR050469">
    <property type="entry name" value="Diguanylate_Cyclase"/>
</dbReference>
<dbReference type="PROSITE" id="PS50887">
    <property type="entry name" value="GGDEF"/>
    <property type="match status" value="1"/>
</dbReference>
<comment type="cofactor">
    <cofactor evidence="1">
        <name>Mg(2+)</name>
        <dbReference type="ChEBI" id="CHEBI:18420"/>
    </cofactor>
</comment>
<dbReference type="Proteomes" id="UP000051494">
    <property type="component" value="Unassembled WGS sequence"/>
</dbReference>
<reference evidence="6" key="2">
    <citation type="journal article" date="2016" name="Genome Announc.">
        <title>Draft Genome Sequences of Two Novel Amoeba-Resistant Intranuclear Bacteria, 'Candidatus Berkiella cookevillensis' and 'Candidatus Berkiella aquae'.</title>
        <authorList>
            <person name="Mehari Y.T."/>
            <person name="Arivett B.A."/>
            <person name="Farone A.L."/>
            <person name="Gunderson J.H."/>
            <person name="Farone M.B."/>
        </authorList>
    </citation>
    <scope>NUCLEOTIDE SEQUENCE</scope>
    <source>
        <strain evidence="6">CC99</strain>
    </source>
</reference>
<proteinExistence type="predicted"/>
<dbReference type="PANTHER" id="PTHR45138">
    <property type="entry name" value="REGULATORY COMPONENTS OF SENSORY TRANSDUCTION SYSTEM"/>
    <property type="match status" value="1"/>
</dbReference>
<evidence type="ECO:0000313" key="7">
    <source>
        <dbReference type="Proteomes" id="UP000051494"/>
    </source>
</evidence>
<dbReference type="Gene3D" id="3.30.70.270">
    <property type="match status" value="1"/>
</dbReference>
<dbReference type="EMBL" id="LKHV01000011">
    <property type="protein sequence ID" value="KRG17836.1"/>
    <property type="molecule type" value="Genomic_DNA"/>
</dbReference>
<evidence type="ECO:0000313" key="6">
    <source>
        <dbReference type="EMBL" id="MCS5709057.1"/>
    </source>
</evidence>
<dbReference type="GO" id="GO:0005886">
    <property type="term" value="C:plasma membrane"/>
    <property type="evidence" value="ECO:0007669"/>
    <property type="project" value="TreeGrafter"/>
</dbReference>
<comment type="caution">
    <text evidence="5">The sequence shown here is derived from an EMBL/GenBank/DDBJ whole genome shotgun (WGS) entry which is preliminary data.</text>
</comment>
<dbReference type="PANTHER" id="PTHR45138:SF9">
    <property type="entry name" value="DIGUANYLATE CYCLASE DGCM-RELATED"/>
    <property type="match status" value="1"/>
</dbReference>
<evidence type="ECO:0000256" key="3">
    <source>
        <dbReference type="ARBA" id="ARBA00034247"/>
    </source>
</evidence>
<dbReference type="EMBL" id="LKHV02000001">
    <property type="protein sequence ID" value="MCS5709057.1"/>
    <property type="molecule type" value="Genomic_DNA"/>
</dbReference>
<dbReference type="SUPFAM" id="SSF55073">
    <property type="entry name" value="Nucleotide cyclase"/>
    <property type="match status" value="1"/>
</dbReference>
<dbReference type="InterPro" id="IPR000160">
    <property type="entry name" value="GGDEF_dom"/>
</dbReference>
<dbReference type="InterPro" id="IPR043128">
    <property type="entry name" value="Rev_trsase/Diguanyl_cyclase"/>
</dbReference>
<sequence>MQNALNQSIISLDANSFKDPKSHPLQLSFILQSTLNLYELMKRFHQELKNLVNYQSFNYHHAESKNKFEVGKLQYYQARYQLKIENTSLGEIVLSKNIAFTQEEIHTLENILVFLLMPLRNALAYEHAIRLSMIDPLTHLCNRQAFDMTLQREIEFAKRHQNNLSLLIVDIDFFKQINDTYGHQAGDLVLVEFAERLRQIHRQSDMIFRYGGEEFTLILAHTEHKGAVQVAERICQKTAEIPFIIKQRNVTITVSIGVSTHQGAESNQKLFSRADIALYTAKAAGRNQVKCSN</sequence>
<dbReference type="GO" id="GO:1902201">
    <property type="term" value="P:negative regulation of bacterial-type flagellum-dependent cell motility"/>
    <property type="evidence" value="ECO:0007669"/>
    <property type="project" value="TreeGrafter"/>
</dbReference>